<dbReference type="OrthoDB" id="376375at2157"/>
<dbReference type="AlphaFoldDB" id="A0A060HEK4"/>
<sequence length="278" mass="31128">MIEVDNDSIHRSLLDAGYRPRTMVSDMVHDAITRAFELLGESCAGLLINHLSAMHRLPRHIVLTRYDLISRAISQTFGYGSEVFMHEIRANLLRSLPHLDNSLTTAEIIHLTHKIEALRFVRNLRDGYAVFVHSSYKSKQEILGSFFQPVNAGRLVNTTTTTTASAGGFGSIIKYDGDGNITAGGRTYCNLTSCKHQYHYYPPPSSSKDHAAQGRHVRRRAGGVNGRNRSFLCSYSMDEASRDFANVVLAHDHVITDQPYIVYSKIGYACTPRTRQQP</sequence>
<dbReference type="Proteomes" id="UP000027093">
    <property type="component" value="Chromosome"/>
</dbReference>
<dbReference type="RefSeq" id="WP_144239483.1">
    <property type="nucleotide sequence ID" value="NZ_CP007536.1"/>
</dbReference>
<evidence type="ECO:0000313" key="2">
    <source>
        <dbReference type="Proteomes" id="UP000027093"/>
    </source>
</evidence>
<name>A0A060HEK4_9ARCH</name>
<organism evidence="1 2">
    <name type="scientific">Nitrososphaera viennensis EN76</name>
    <dbReference type="NCBI Taxonomy" id="926571"/>
    <lineage>
        <taxon>Archaea</taxon>
        <taxon>Nitrososphaerota</taxon>
        <taxon>Nitrososphaeria</taxon>
        <taxon>Nitrososphaerales</taxon>
        <taxon>Nitrososphaeraceae</taxon>
        <taxon>Nitrososphaera</taxon>
    </lineage>
</organism>
<reference evidence="1 2" key="1">
    <citation type="journal article" date="2014" name="Int. J. Syst. Evol. Microbiol.">
        <title>Nitrososphaera viennensis gen. nov., sp. nov., an aerobic and mesophilic, ammonia-oxidizing archaeon from soil and a member of the archaeal phylum Thaumarchaeota.</title>
        <authorList>
            <person name="Stieglmeier M."/>
            <person name="Klingl A."/>
            <person name="Alves R.J."/>
            <person name="Rittmann S.K."/>
            <person name="Melcher M."/>
            <person name="Leisch N."/>
            <person name="Schleper C."/>
        </authorList>
    </citation>
    <scope>NUCLEOTIDE SEQUENCE [LARGE SCALE GENOMIC DNA]</scope>
    <source>
        <strain evidence="1">EN76</strain>
    </source>
</reference>
<dbReference type="KEGG" id="nvn:NVIE_008760"/>
<dbReference type="STRING" id="926571.NVIE_008760"/>
<evidence type="ECO:0000313" key="1">
    <source>
        <dbReference type="EMBL" id="AIC15099.1"/>
    </source>
</evidence>
<gene>
    <name evidence="1" type="ORF">NVIE_008760</name>
</gene>
<dbReference type="GeneID" id="74946143"/>
<protein>
    <submittedName>
        <fullName evidence="1">Uncharacterized protein</fullName>
    </submittedName>
</protein>
<keyword evidence="2" id="KW-1185">Reference proteome</keyword>
<dbReference type="EMBL" id="CP007536">
    <property type="protein sequence ID" value="AIC15099.1"/>
    <property type="molecule type" value="Genomic_DNA"/>
</dbReference>
<dbReference type="HOGENOM" id="CLU_999720_0_0_2"/>
<accession>A0A060HEK4</accession>
<proteinExistence type="predicted"/>